<comment type="caution">
    <text evidence="7">The sequence shown here is derived from an EMBL/GenBank/DDBJ whole genome shotgun (WGS) entry which is preliminary data.</text>
</comment>
<dbReference type="CDD" id="cd06171">
    <property type="entry name" value="Sigma70_r4"/>
    <property type="match status" value="1"/>
</dbReference>
<keyword evidence="2" id="KW-0805">Transcription regulation</keyword>
<reference evidence="7 8" key="1">
    <citation type="submission" date="2018-07" db="EMBL/GenBank/DDBJ databases">
        <title>Parabacteroides acidifaciens nov. sp., isolated from human feces.</title>
        <authorList>
            <person name="Wang Y.J."/>
        </authorList>
    </citation>
    <scope>NUCLEOTIDE SEQUENCE [LARGE SCALE GENOMIC DNA]</scope>
    <source>
        <strain evidence="7 8">426-9</strain>
    </source>
</reference>
<dbReference type="Pfam" id="PF08281">
    <property type="entry name" value="Sigma70_r4_2"/>
    <property type="match status" value="1"/>
</dbReference>
<protein>
    <submittedName>
        <fullName evidence="7">Sigma-70 family RNA polymerase sigma factor</fullName>
    </submittedName>
</protein>
<keyword evidence="3" id="KW-0731">Sigma factor</keyword>
<dbReference type="AlphaFoldDB" id="A0A3D8HB67"/>
<dbReference type="InterPro" id="IPR013324">
    <property type="entry name" value="RNA_pol_sigma_r3/r4-like"/>
</dbReference>
<dbReference type="PANTHER" id="PTHR43133">
    <property type="entry name" value="RNA POLYMERASE ECF-TYPE SIGMA FACTO"/>
    <property type="match status" value="1"/>
</dbReference>
<dbReference type="InterPro" id="IPR007627">
    <property type="entry name" value="RNA_pol_sigma70_r2"/>
</dbReference>
<dbReference type="InterPro" id="IPR013249">
    <property type="entry name" value="RNA_pol_sigma70_r4_t2"/>
</dbReference>
<dbReference type="InterPro" id="IPR014284">
    <property type="entry name" value="RNA_pol_sigma-70_dom"/>
</dbReference>
<dbReference type="GO" id="GO:0016987">
    <property type="term" value="F:sigma factor activity"/>
    <property type="evidence" value="ECO:0007669"/>
    <property type="project" value="UniProtKB-KW"/>
</dbReference>
<evidence type="ECO:0000256" key="1">
    <source>
        <dbReference type="ARBA" id="ARBA00010641"/>
    </source>
</evidence>
<dbReference type="NCBIfam" id="TIGR02937">
    <property type="entry name" value="sigma70-ECF"/>
    <property type="match status" value="1"/>
</dbReference>
<gene>
    <name evidence="7" type="ORF">DWU89_15740</name>
    <name evidence="6" type="ORF">H8784_15370</name>
</gene>
<keyword evidence="4" id="KW-0804">Transcription</keyword>
<dbReference type="SUPFAM" id="SSF88659">
    <property type="entry name" value="Sigma3 and sigma4 domains of RNA polymerase sigma factors"/>
    <property type="match status" value="1"/>
</dbReference>
<dbReference type="EMBL" id="JACRTI010000045">
    <property type="protein sequence ID" value="MBC8603094.1"/>
    <property type="molecule type" value="Genomic_DNA"/>
</dbReference>
<dbReference type="InterPro" id="IPR000792">
    <property type="entry name" value="Tscrpt_reg_LuxR_C"/>
</dbReference>
<evidence type="ECO:0000313" key="8">
    <source>
        <dbReference type="Proteomes" id="UP000256321"/>
    </source>
</evidence>
<name>A0A3D8HB67_9BACT</name>
<feature type="domain" description="HTH luxR-type" evidence="5">
    <location>
        <begin position="108"/>
        <end position="163"/>
    </location>
</feature>
<dbReference type="InterPro" id="IPR039425">
    <property type="entry name" value="RNA_pol_sigma-70-like"/>
</dbReference>
<dbReference type="Pfam" id="PF04542">
    <property type="entry name" value="Sigma70_r2"/>
    <property type="match status" value="1"/>
</dbReference>
<dbReference type="Gene3D" id="1.10.10.10">
    <property type="entry name" value="Winged helix-like DNA-binding domain superfamily/Winged helix DNA-binding domain"/>
    <property type="match status" value="1"/>
</dbReference>
<dbReference type="PROSITE" id="PS50043">
    <property type="entry name" value="HTH_LUXR_2"/>
    <property type="match status" value="1"/>
</dbReference>
<dbReference type="RefSeq" id="WP_115500583.1">
    <property type="nucleotide sequence ID" value="NZ_JACRTI010000045.1"/>
</dbReference>
<dbReference type="InterPro" id="IPR013325">
    <property type="entry name" value="RNA_pol_sigma_r2"/>
</dbReference>
<reference evidence="6 9" key="2">
    <citation type="submission" date="2020-08" db="EMBL/GenBank/DDBJ databases">
        <title>Genome public.</title>
        <authorList>
            <person name="Liu C."/>
            <person name="Sun Q."/>
        </authorList>
    </citation>
    <scope>NUCLEOTIDE SEQUENCE [LARGE SCALE GENOMIC DNA]</scope>
    <source>
        <strain evidence="6 9">426_9</strain>
    </source>
</reference>
<evidence type="ECO:0000313" key="9">
    <source>
        <dbReference type="Proteomes" id="UP000629596"/>
    </source>
</evidence>
<proteinExistence type="inferred from homology"/>
<dbReference type="PANTHER" id="PTHR43133:SF45">
    <property type="entry name" value="RNA POLYMERASE ECF-TYPE SIGMA FACTOR"/>
    <property type="match status" value="1"/>
</dbReference>
<accession>A0A3D8HB67</accession>
<evidence type="ECO:0000256" key="2">
    <source>
        <dbReference type="ARBA" id="ARBA00023015"/>
    </source>
</evidence>
<dbReference type="GO" id="GO:0003677">
    <property type="term" value="F:DNA binding"/>
    <property type="evidence" value="ECO:0007669"/>
    <property type="project" value="InterPro"/>
</dbReference>
<dbReference type="InterPro" id="IPR036388">
    <property type="entry name" value="WH-like_DNA-bd_sf"/>
</dbReference>
<dbReference type="Proteomes" id="UP000256321">
    <property type="component" value="Unassembled WGS sequence"/>
</dbReference>
<evidence type="ECO:0000256" key="4">
    <source>
        <dbReference type="ARBA" id="ARBA00023163"/>
    </source>
</evidence>
<sequence length="163" mass="19324">MKATRQQEKEFIALVEEYKQVIYKVCYVYASDADHLNDLYQEVVINLWKAYPRFRGECKSSTWVYRIGLNTCISFFRQSKRKPEVVPISVDLEAFAEDEDKTAQLRELYRMINRLSQLERALILLWLEERSYQEIADIMGISKNNVAVKLNRIREKLKTMSNS</sequence>
<dbReference type="Proteomes" id="UP000629596">
    <property type="component" value="Unassembled WGS sequence"/>
</dbReference>
<dbReference type="GO" id="GO:0006352">
    <property type="term" value="P:DNA-templated transcription initiation"/>
    <property type="evidence" value="ECO:0007669"/>
    <property type="project" value="InterPro"/>
</dbReference>
<keyword evidence="9" id="KW-1185">Reference proteome</keyword>
<organism evidence="7 8">
    <name type="scientific">Parabacteroides acidifaciens</name>
    <dbReference type="NCBI Taxonomy" id="2290935"/>
    <lineage>
        <taxon>Bacteria</taxon>
        <taxon>Pseudomonadati</taxon>
        <taxon>Bacteroidota</taxon>
        <taxon>Bacteroidia</taxon>
        <taxon>Bacteroidales</taxon>
        <taxon>Tannerellaceae</taxon>
        <taxon>Parabacteroides</taxon>
    </lineage>
</organism>
<dbReference type="SUPFAM" id="SSF88946">
    <property type="entry name" value="Sigma2 domain of RNA polymerase sigma factors"/>
    <property type="match status" value="1"/>
</dbReference>
<evidence type="ECO:0000313" key="7">
    <source>
        <dbReference type="EMBL" id="RDU48214.1"/>
    </source>
</evidence>
<dbReference type="EMBL" id="QREV01000045">
    <property type="protein sequence ID" value="RDU48214.1"/>
    <property type="molecule type" value="Genomic_DNA"/>
</dbReference>
<evidence type="ECO:0000256" key="3">
    <source>
        <dbReference type="ARBA" id="ARBA00023082"/>
    </source>
</evidence>
<evidence type="ECO:0000313" key="6">
    <source>
        <dbReference type="EMBL" id="MBC8603094.1"/>
    </source>
</evidence>
<dbReference type="Gene3D" id="1.10.1740.10">
    <property type="match status" value="1"/>
</dbReference>
<evidence type="ECO:0000259" key="5">
    <source>
        <dbReference type="PROSITE" id="PS50043"/>
    </source>
</evidence>
<comment type="similarity">
    <text evidence="1">Belongs to the sigma-70 factor family. ECF subfamily.</text>
</comment>